<evidence type="ECO:0000313" key="2">
    <source>
        <dbReference type="EMBL" id="GGA04196.1"/>
    </source>
</evidence>
<dbReference type="EMBL" id="BMID01000001">
    <property type="protein sequence ID" value="GGA04196.1"/>
    <property type="molecule type" value="Genomic_DNA"/>
</dbReference>
<organism evidence="2 3">
    <name type="scientific">Blastomonas marina</name>
    <dbReference type="NCBI Taxonomy" id="1867408"/>
    <lineage>
        <taxon>Bacteria</taxon>
        <taxon>Pseudomonadati</taxon>
        <taxon>Pseudomonadota</taxon>
        <taxon>Alphaproteobacteria</taxon>
        <taxon>Sphingomonadales</taxon>
        <taxon>Sphingomonadaceae</taxon>
        <taxon>Blastomonas</taxon>
    </lineage>
</organism>
<comment type="caution">
    <text evidence="2">The sequence shown here is derived from an EMBL/GenBank/DDBJ whole genome shotgun (WGS) entry which is preliminary data.</text>
</comment>
<evidence type="ECO:0000313" key="3">
    <source>
        <dbReference type="Proteomes" id="UP000603317"/>
    </source>
</evidence>
<name>A0ABQ1F9S8_9SPHN</name>
<feature type="signal peptide" evidence="1">
    <location>
        <begin position="1"/>
        <end position="23"/>
    </location>
</feature>
<accession>A0ABQ1F9S8</accession>
<proteinExistence type="predicted"/>
<dbReference type="Proteomes" id="UP000603317">
    <property type="component" value="Unassembled WGS sequence"/>
</dbReference>
<sequence>MILRTSLALALAALAAQPAAVSAQDAAEIEGEQQVGTRFLQEPESVEAGRARQMQKVVARCSFSRNKEETTELLAKSDFFQIDYDALDTDAEEVFEDFNIDDCIGRAMRQSEFKMYMQFPHRTMRNLLAEEAYLHYQRDPIAGDLLEPEQLGNRYRMARFYPPTQAIFETGDCISSTAPETAHALLDSRPTSDEESEAFADLMPVFEKCMKSSETEVKLQISIVRQLVADAMWARMHYAPLRAESGRSGGVEGATE</sequence>
<protein>
    <submittedName>
        <fullName evidence="2">Uncharacterized protein</fullName>
    </submittedName>
</protein>
<evidence type="ECO:0000256" key="1">
    <source>
        <dbReference type="SAM" id="SignalP"/>
    </source>
</evidence>
<feature type="chain" id="PRO_5045078575" evidence="1">
    <location>
        <begin position="24"/>
        <end position="256"/>
    </location>
</feature>
<dbReference type="RefSeq" id="WP_188641802.1">
    <property type="nucleotide sequence ID" value="NZ_BMID01000001.1"/>
</dbReference>
<keyword evidence="1" id="KW-0732">Signal</keyword>
<gene>
    <name evidence="2" type="ORF">GCM10010923_11590</name>
</gene>
<reference evidence="3" key="1">
    <citation type="journal article" date="2019" name="Int. J. Syst. Evol. Microbiol.">
        <title>The Global Catalogue of Microorganisms (GCM) 10K type strain sequencing project: providing services to taxonomists for standard genome sequencing and annotation.</title>
        <authorList>
            <consortium name="The Broad Institute Genomics Platform"/>
            <consortium name="The Broad Institute Genome Sequencing Center for Infectious Disease"/>
            <person name="Wu L."/>
            <person name="Ma J."/>
        </authorList>
    </citation>
    <scope>NUCLEOTIDE SEQUENCE [LARGE SCALE GENOMIC DNA]</scope>
    <source>
        <strain evidence="3">CGMCC 1.15297</strain>
    </source>
</reference>
<keyword evidence="3" id="KW-1185">Reference proteome</keyword>